<dbReference type="Proteomes" id="UP000801864">
    <property type="component" value="Unassembled WGS sequence"/>
</dbReference>
<accession>A0A9P4XPI7</accession>
<comment type="caution">
    <text evidence="2">The sequence shown here is derived from an EMBL/GenBank/DDBJ whole genome shotgun (WGS) entry which is preliminary data.</text>
</comment>
<evidence type="ECO:0008006" key="4">
    <source>
        <dbReference type="Google" id="ProtNLM"/>
    </source>
</evidence>
<evidence type="ECO:0000313" key="3">
    <source>
        <dbReference type="Proteomes" id="UP000801864"/>
    </source>
</evidence>
<protein>
    <recommendedName>
        <fullName evidence="4">F-box domain-containing protein</fullName>
    </recommendedName>
</protein>
<sequence length="393" mass="45610">MDIQLTLNPSTVNRECPFLLSLPVELLLPIASYLPIPTQISLALTCKCLMKVLFPENTLPRLSKEDRVTFLSTLQKDIPGTYFCFCCHRLRRLIPDVDWNGHDHKWNIGYFKYPTWNISSGNNWHVPAPYYFSSFKDYFSVDFMDAYLVMNQHFLGSSHGLPLHILERYASFQDHIELHNCQHSSPFQGVTKEESQSPSGPDYRLYERKDDEPNRKETAWRLSFQMIPKIIHGKLYLGRFYTIVGPLMPWNCMARLVSSCSPEICNHWRCLADARLVCPAQHGPMAHANSDSYISIVPRLYNMEGDFEPPKNYPEGGSCLFCDTDYEISLHQNKENKEWRFRLITYHCLGSCRSPKDKFWKSLVGNLGRRHDHSQSKAQCSCGNIKREWHEGS</sequence>
<gene>
    <name evidence="2" type="ORF">CFAM422_001642</name>
</gene>
<dbReference type="EMBL" id="QLNT01000002">
    <property type="protein sequence ID" value="KAF3076408.1"/>
    <property type="molecule type" value="Genomic_DNA"/>
</dbReference>
<organism evidence="2 3">
    <name type="scientific">Trichoderma lentiforme</name>
    <dbReference type="NCBI Taxonomy" id="1567552"/>
    <lineage>
        <taxon>Eukaryota</taxon>
        <taxon>Fungi</taxon>
        <taxon>Dikarya</taxon>
        <taxon>Ascomycota</taxon>
        <taxon>Pezizomycotina</taxon>
        <taxon>Sordariomycetes</taxon>
        <taxon>Hypocreomycetidae</taxon>
        <taxon>Hypocreales</taxon>
        <taxon>Hypocreaceae</taxon>
        <taxon>Trichoderma</taxon>
    </lineage>
</organism>
<feature type="region of interest" description="Disordered" evidence="1">
    <location>
        <begin position="186"/>
        <end position="210"/>
    </location>
</feature>
<evidence type="ECO:0000313" key="2">
    <source>
        <dbReference type="EMBL" id="KAF3076408.1"/>
    </source>
</evidence>
<proteinExistence type="predicted"/>
<evidence type="ECO:0000256" key="1">
    <source>
        <dbReference type="SAM" id="MobiDB-lite"/>
    </source>
</evidence>
<name>A0A9P4XPI7_9HYPO</name>
<dbReference type="AlphaFoldDB" id="A0A9P4XPI7"/>
<keyword evidence="3" id="KW-1185">Reference proteome</keyword>
<reference evidence="2 3" key="1">
    <citation type="submission" date="2018-06" db="EMBL/GenBank/DDBJ databases">
        <title>Genome analysis of cellulolytic fungus Trichoderma lentiforme CFAM-422.</title>
        <authorList>
            <person name="Steindorff A.S."/>
            <person name="Formighieri E.F."/>
            <person name="Midorikawa G.E.O."/>
            <person name="Tamietti M.S."/>
            <person name="Ramos E.Z."/>
            <person name="Silva A.S."/>
            <person name="Bon E.P.S."/>
            <person name="Mendes T.D."/>
            <person name="Damaso M.C.T."/>
            <person name="Favaro L.C.L."/>
        </authorList>
    </citation>
    <scope>NUCLEOTIDE SEQUENCE [LARGE SCALE GENOMIC DNA]</scope>
    <source>
        <strain evidence="2 3">CFAM-422</strain>
    </source>
</reference>